<organism evidence="2 3">
    <name type="scientific">Pleurotus eryngii</name>
    <name type="common">Boletus of the steppes</name>
    <dbReference type="NCBI Taxonomy" id="5323"/>
    <lineage>
        <taxon>Eukaryota</taxon>
        <taxon>Fungi</taxon>
        <taxon>Dikarya</taxon>
        <taxon>Basidiomycota</taxon>
        <taxon>Agaricomycotina</taxon>
        <taxon>Agaricomycetes</taxon>
        <taxon>Agaricomycetidae</taxon>
        <taxon>Agaricales</taxon>
        <taxon>Pleurotineae</taxon>
        <taxon>Pleurotaceae</taxon>
        <taxon>Pleurotus</taxon>
    </lineage>
</organism>
<dbReference type="EMBL" id="MU154677">
    <property type="protein sequence ID" value="KAF9489264.1"/>
    <property type="molecule type" value="Genomic_DNA"/>
</dbReference>
<dbReference type="OrthoDB" id="10455007at2759"/>
<gene>
    <name evidence="2" type="ORF">BDN71DRAFT_334294</name>
</gene>
<evidence type="ECO:0000256" key="1">
    <source>
        <dbReference type="SAM" id="MobiDB-lite"/>
    </source>
</evidence>
<accession>A0A9P6DA29</accession>
<reference evidence="2" key="1">
    <citation type="submission" date="2020-11" db="EMBL/GenBank/DDBJ databases">
        <authorList>
            <consortium name="DOE Joint Genome Institute"/>
            <person name="Ahrendt S."/>
            <person name="Riley R."/>
            <person name="Andreopoulos W."/>
            <person name="Labutti K."/>
            <person name="Pangilinan J."/>
            <person name="Ruiz-Duenas F.J."/>
            <person name="Barrasa J.M."/>
            <person name="Sanchez-Garcia M."/>
            <person name="Camarero S."/>
            <person name="Miyauchi S."/>
            <person name="Serrano A."/>
            <person name="Linde D."/>
            <person name="Babiker R."/>
            <person name="Drula E."/>
            <person name="Ayuso-Fernandez I."/>
            <person name="Pacheco R."/>
            <person name="Padilla G."/>
            <person name="Ferreira P."/>
            <person name="Barriuso J."/>
            <person name="Kellner H."/>
            <person name="Castanera R."/>
            <person name="Alfaro M."/>
            <person name="Ramirez L."/>
            <person name="Pisabarro A.G."/>
            <person name="Kuo A."/>
            <person name="Tritt A."/>
            <person name="Lipzen A."/>
            <person name="He G."/>
            <person name="Yan M."/>
            <person name="Ng V."/>
            <person name="Cullen D."/>
            <person name="Martin F."/>
            <person name="Rosso M.-N."/>
            <person name="Henrissat B."/>
            <person name="Hibbett D."/>
            <person name="Martinez A.T."/>
            <person name="Grigoriev I.V."/>
        </authorList>
    </citation>
    <scope>NUCLEOTIDE SEQUENCE</scope>
    <source>
        <strain evidence="2">ATCC 90797</strain>
    </source>
</reference>
<feature type="region of interest" description="Disordered" evidence="1">
    <location>
        <begin position="1"/>
        <end position="33"/>
    </location>
</feature>
<comment type="caution">
    <text evidence="2">The sequence shown here is derived from an EMBL/GenBank/DDBJ whole genome shotgun (WGS) entry which is preliminary data.</text>
</comment>
<dbReference type="Proteomes" id="UP000807025">
    <property type="component" value="Unassembled WGS sequence"/>
</dbReference>
<evidence type="ECO:0000313" key="2">
    <source>
        <dbReference type="EMBL" id="KAF9489264.1"/>
    </source>
</evidence>
<dbReference type="AlphaFoldDB" id="A0A9P6DA29"/>
<proteinExistence type="predicted"/>
<name>A0A9P6DA29_PLEER</name>
<evidence type="ECO:0000313" key="3">
    <source>
        <dbReference type="Proteomes" id="UP000807025"/>
    </source>
</evidence>
<keyword evidence="3" id="KW-1185">Reference proteome</keyword>
<sequence>MSTRHHVDSRLANPTVVPRFPRPFDGKHAGPPPVLTVNPASTIGSANRLDDTIVVDDIPRARDKVVCECGGEVTRSYLEKHRLTPKHLALVAEQRKAGAKPRSPTQKKGDGAPKGLAHASASGKHSAHEQNGANSDAHEYTVPLHPAYFDANNDILMTNPYHRADAFIYR</sequence>
<feature type="region of interest" description="Disordered" evidence="1">
    <location>
        <begin position="93"/>
        <end position="134"/>
    </location>
</feature>
<protein>
    <submittedName>
        <fullName evidence="2">Uncharacterized protein</fullName>
    </submittedName>
</protein>